<dbReference type="InterPro" id="IPR033954">
    <property type="entry name" value="DiS-bond_Isoase_DsbC/G"/>
</dbReference>
<protein>
    <recommendedName>
        <fullName evidence="7">Thiol:disulfide interchange protein</fullName>
    </recommendedName>
</protein>
<name>A0A6S6XXL1_9PROT</name>
<keyword evidence="4 7" id="KW-0574">Periplasm</keyword>
<organism evidence="10 11">
    <name type="scientific">Denitratisoma oestradiolicum</name>
    <dbReference type="NCBI Taxonomy" id="311182"/>
    <lineage>
        <taxon>Bacteria</taxon>
        <taxon>Pseudomonadati</taxon>
        <taxon>Pseudomonadota</taxon>
        <taxon>Betaproteobacteria</taxon>
        <taxon>Nitrosomonadales</taxon>
        <taxon>Sterolibacteriaceae</taxon>
        <taxon>Denitratisoma</taxon>
    </lineage>
</organism>
<dbReference type="PANTHER" id="PTHR35272:SF3">
    <property type="entry name" value="THIOL:DISULFIDE INTERCHANGE PROTEIN DSBC"/>
    <property type="match status" value="1"/>
</dbReference>
<comment type="function">
    <text evidence="7">Required for disulfide bond formation in some periplasmic proteins. Acts by transferring its disulfide bond to other proteins and is reduced in the process.</text>
</comment>
<dbReference type="CDD" id="cd03020">
    <property type="entry name" value="DsbA_DsbC_DsbG"/>
    <property type="match status" value="1"/>
</dbReference>
<evidence type="ECO:0000256" key="4">
    <source>
        <dbReference type="ARBA" id="ARBA00022764"/>
    </source>
</evidence>
<dbReference type="Pfam" id="PF13098">
    <property type="entry name" value="Thioredoxin_2"/>
    <property type="match status" value="1"/>
</dbReference>
<gene>
    <name evidence="10" type="ORF">DENOEST_3615</name>
</gene>
<dbReference type="InterPro" id="IPR036249">
    <property type="entry name" value="Thioredoxin-like_sf"/>
</dbReference>
<feature type="chain" id="PRO_5031677841" description="Thiol:disulfide interchange protein" evidence="7">
    <location>
        <begin position="20"/>
        <end position="235"/>
    </location>
</feature>
<evidence type="ECO:0000256" key="6">
    <source>
        <dbReference type="ARBA" id="ARBA00023284"/>
    </source>
</evidence>
<evidence type="ECO:0000259" key="9">
    <source>
        <dbReference type="Pfam" id="PF13098"/>
    </source>
</evidence>
<dbReference type="Gene3D" id="3.40.30.10">
    <property type="entry name" value="Glutaredoxin"/>
    <property type="match status" value="1"/>
</dbReference>
<keyword evidence="6 7" id="KW-0676">Redox-active center</keyword>
<keyword evidence="5" id="KW-1015">Disulfide bond</keyword>
<accession>A0A6S6XXL1</accession>
<feature type="signal peptide" evidence="7">
    <location>
        <begin position="1"/>
        <end position="19"/>
    </location>
</feature>
<dbReference type="RefSeq" id="WP_145769496.1">
    <property type="nucleotide sequence ID" value="NZ_LR778301.1"/>
</dbReference>
<evidence type="ECO:0000256" key="2">
    <source>
        <dbReference type="ARBA" id="ARBA00009813"/>
    </source>
</evidence>
<dbReference type="OrthoDB" id="12976at2"/>
<keyword evidence="3 7" id="KW-0732">Signal</keyword>
<dbReference type="InterPro" id="IPR051470">
    <property type="entry name" value="Thiol:disulfide_interchange"/>
</dbReference>
<dbReference type="AlphaFoldDB" id="A0A6S6XXL1"/>
<dbReference type="InterPro" id="IPR012336">
    <property type="entry name" value="Thioredoxin-like_fold"/>
</dbReference>
<evidence type="ECO:0000256" key="7">
    <source>
        <dbReference type="RuleBase" id="RU364038"/>
    </source>
</evidence>
<evidence type="ECO:0000256" key="3">
    <source>
        <dbReference type="ARBA" id="ARBA00022729"/>
    </source>
</evidence>
<sequence length="235" mass="25988">MKRFALFLLLAVLAVAASAQSGEATIRKAFEDKLKAPVDQINRSPMPGIYEVLVDGQTMYVDEKASHFILGTMVDLKTMNNVSAASRSAWLQKQYAKLPLELAIKVVRGSGKNVLVTFEDPNCGYCKRLAKDLQKFKDITVYTFLLPVLGENSEAKARAIWCAADRAKAWTDWMTNDVTPVAAAKCDAESALRKTMDLGQRFGIRGTPFLMFANGDSAPGYLQPVEIEKRFKALN</sequence>
<feature type="domain" description="Thioredoxin-like fold" evidence="9">
    <location>
        <begin position="108"/>
        <end position="229"/>
    </location>
</feature>
<reference evidence="10 11" key="1">
    <citation type="submission" date="2020-03" db="EMBL/GenBank/DDBJ databases">
        <authorList>
            <consortium name="Genoscope - CEA"/>
            <person name="William W."/>
        </authorList>
    </citation>
    <scope>NUCLEOTIDE SEQUENCE [LARGE SCALE GENOMIC DNA]</scope>
    <source>
        <strain evidence="11">DSM 16959</strain>
    </source>
</reference>
<dbReference type="Pfam" id="PF10411">
    <property type="entry name" value="DsbC_N"/>
    <property type="match status" value="1"/>
</dbReference>
<comment type="similarity">
    <text evidence="2 7">Belongs to the thioredoxin family. DsbC subfamily.</text>
</comment>
<dbReference type="Proteomes" id="UP000515733">
    <property type="component" value="Chromosome"/>
</dbReference>
<evidence type="ECO:0000259" key="8">
    <source>
        <dbReference type="Pfam" id="PF10411"/>
    </source>
</evidence>
<dbReference type="KEGG" id="doe:DENOEST_3615"/>
<dbReference type="GO" id="GO:0042597">
    <property type="term" value="C:periplasmic space"/>
    <property type="evidence" value="ECO:0007669"/>
    <property type="project" value="UniProtKB-SubCell"/>
</dbReference>
<comment type="subcellular location">
    <subcellularLocation>
        <location evidence="1 7">Periplasm</location>
    </subcellularLocation>
</comment>
<proteinExistence type="inferred from homology"/>
<evidence type="ECO:0000256" key="1">
    <source>
        <dbReference type="ARBA" id="ARBA00004418"/>
    </source>
</evidence>
<dbReference type="PROSITE" id="PS00194">
    <property type="entry name" value="THIOREDOXIN_1"/>
    <property type="match status" value="1"/>
</dbReference>
<dbReference type="EMBL" id="LR778301">
    <property type="protein sequence ID" value="CAB1370769.1"/>
    <property type="molecule type" value="Genomic_DNA"/>
</dbReference>
<dbReference type="InterPro" id="IPR009094">
    <property type="entry name" value="DiS-bond_isomerase_DsbC/G_N_sf"/>
</dbReference>
<dbReference type="InterPro" id="IPR017937">
    <property type="entry name" value="Thioredoxin_CS"/>
</dbReference>
<keyword evidence="11" id="KW-1185">Reference proteome</keyword>
<feature type="domain" description="Disulphide bond isomerase DsbC/G N-terminal" evidence="8">
    <location>
        <begin position="18"/>
        <end position="83"/>
    </location>
</feature>
<dbReference type="SUPFAM" id="SSF54423">
    <property type="entry name" value="DsbC/DsbG N-terminal domain-like"/>
    <property type="match status" value="1"/>
</dbReference>
<evidence type="ECO:0000256" key="5">
    <source>
        <dbReference type="ARBA" id="ARBA00023157"/>
    </source>
</evidence>
<evidence type="ECO:0000313" key="10">
    <source>
        <dbReference type="EMBL" id="CAB1370769.1"/>
    </source>
</evidence>
<dbReference type="Gene3D" id="3.10.450.70">
    <property type="entry name" value="Disulphide bond isomerase, DsbC/G, N-terminal"/>
    <property type="match status" value="1"/>
</dbReference>
<dbReference type="SUPFAM" id="SSF52833">
    <property type="entry name" value="Thioredoxin-like"/>
    <property type="match status" value="1"/>
</dbReference>
<evidence type="ECO:0000313" key="11">
    <source>
        <dbReference type="Proteomes" id="UP000515733"/>
    </source>
</evidence>
<dbReference type="PANTHER" id="PTHR35272">
    <property type="entry name" value="THIOL:DISULFIDE INTERCHANGE PROTEIN DSBC-RELATED"/>
    <property type="match status" value="1"/>
</dbReference>
<dbReference type="InterPro" id="IPR018950">
    <property type="entry name" value="DiS-bond_isomerase_DsbC/G_N"/>
</dbReference>